<evidence type="ECO:0000256" key="1">
    <source>
        <dbReference type="ARBA" id="ARBA00004651"/>
    </source>
</evidence>
<feature type="domain" description="G-protein coupled receptors family 1 profile" evidence="13">
    <location>
        <begin position="20"/>
        <end position="315"/>
    </location>
</feature>
<feature type="transmembrane region" description="Helical" evidence="12">
    <location>
        <begin position="167"/>
        <end position="188"/>
    </location>
</feature>
<dbReference type="PRINTS" id="PR00237">
    <property type="entry name" value="GPCRRHODOPSN"/>
</dbReference>
<evidence type="ECO:0000256" key="3">
    <source>
        <dbReference type="ARBA" id="ARBA00022475"/>
    </source>
</evidence>
<keyword evidence="9 10" id="KW-0807">Transducer</keyword>
<dbReference type="Gene3D" id="1.20.1070.10">
    <property type="entry name" value="Rhodopsin 7-helix transmembrane proteins"/>
    <property type="match status" value="1"/>
</dbReference>
<evidence type="ECO:0000256" key="10">
    <source>
        <dbReference type="RuleBase" id="RU000688"/>
    </source>
</evidence>
<dbReference type="GO" id="GO:0004930">
    <property type="term" value="F:G protein-coupled receptor activity"/>
    <property type="evidence" value="ECO:0007669"/>
    <property type="project" value="UniProtKB-KW"/>
</dbReference>
<feature type="transmembrane region" description="Helical" evidence="12">
    <location>
        <begin position="256"/>
        <end position="275"/>
    </location>
</feature>
<dbReference type="InterPro" id="IPR050569">
    <property type="entry name" value="TAAR"/>
</dbReference>
<keyword evidence="6 10" id="KW-0297">G-protein coupled receptor</keyword>
<evidence type="ECO:0000256" key="5">
    <source>
        <dbReference type="ARBA" id="ARBA00022989"/>
    </source>
</evidence>
<feature type="compositionally biased region" description="Basic residues" evidence="11">
    <location>
        <begin position="449"/>
        <end position="463"/>
    </location>
</feature>
<dbReference type="VEuPathDB" id="VectorBase:AFUN000232"/>
<evidence type="ECO:0000256" key="12">
    <source>
        <dbReference type="SAM" id="Phobius"/>
    </source>
</evidence>
<feature type="transmembrane region" description="Helical" evidence="12">
    <location>
        <begin position="295"/>
        <end position="317"/>
    </location>
</feature>
<dbReference type="CDD" id="cd00637">
    <property type="entry name" value="7tm_classA_rhodopsin-like"/>
    <property type="match status" value="1"/>
</dbReference>
<comment type="similarity">
    <text evidence="2 10">Belongs to the G-protein coupled receptor 1 family.</text>
</comment>
<feature type="transmembrane region" description="Helical" evidence="12">
    <location>
        <begin position="6"/>
        <end position="30"/>
    </location>
</feature>
<reference evidence="14" key="1">
    <citation type="submission" date="2020-05" db="UniProtKB">
        <authorList>
            <consortium name="EnsemblMetazoa"/>
        </authorList>
    </citation>
    <scope>IDENTIFICATION</scope>
    <source>
        <strain evidence="14">FUMOZ</strain>
    </source>
</reference>
<dbReference type="InterPro" id="IPR000276">
    <property type="entry name" value="GPCR_Rhodpsn"/>
</dbReference>
<keyword evidence="4 10" id="KW-0812">Transmembrane</keyword>
<feature type="region of interest" description="Disordered" evidence="11">
    <location>
        <begin position="444"/>
        <end position="464"/>
    </location>
</feature>
<protein>
    <submittedName>
        <fullName evidence="14">G_PROTEIN_RECEP_F1_2 domain-containing protein</fullName>
    </submittedName>
</protein>
<keyword evidence="5 12" id="KW-1133">Transmembrane helix</keyword>
<evidence type="ECO:0000256" key="8">
    <source>
        <dbReference type="ARBA" id="ARBA00023170"/>
    </source>
</evidence>
<evidence type="ECO:0000259" key="13">
    <source>
        <dbReference type="PROSITE" id="PS50262"/>
    </source>
</evidence>
<feature type="transmembrane region" description="Helical" evidence="12">
    <location>
        <begin position="42"/>
        <end position="68"/>
    </location>
</feature>
<comment type="subcellular location">
    <subcellularLocation>
        <location evidence="1">Cell membrane</location>
        <topology evidence="1">Multi-pass membrane protein</topology>
    </subcellularLocation>
</comment>
<accession>A0A182R243</accession>
<evidence type="ECO:0000256" key="7">
    <source>
        <dbReference type="ARBA" id="ARBA00023136"/>
    </source>
</evidence>
<dbReference type="PANTHER" id="PTHR24249:SF406">
    <property type="entry name" value="G-PROTEIN COUPLED RECEPTORS FAMILY 1 PROFILE DOMAIN-CONTAINING PROTEIN"/>
    <property type="match status" value="1"/>
</dbReference>
<proteinExistence type="inferred from homology"/>
<keyword evidence="3" id="KW-1003">Cell membrane</keyword>
<dbReference type="AlphaFoldDB" id="A0A182R243"/>
<evidence type="ECO:0000256" key="6">
    <source>
        <dbReference type="ARBA" id="ARBA00023040"/>
    </source>
</evidence>
<name>A0A182R243_ANOFN</name>
<dbReference type="PROSITE" id="PS50262">
    <property type="entry name" value="G_PROTEIN_RECEP_F1_2"/>
    <property type="match status" value="1"/>
</dbReference>
<organism evidence="14">
    <name type="scientific">Anopheles funestus</name>
    <name type="common">African malaria mosquito</name>
    <dbReference type="NCBI Taxonomy" id="62324"/>
    <lineage>
        <taxon>Eukaryota</taxon>
        <taxon>Metazoa</taxon>
        <taxon>Ecdysozoa</taxon>
        <taxon>Arthropoda</taxon>
        <taxon>Hexapoda</taxon>
        <taxon>Insecta</taxon>
        <taxon>Pterygota</taxon>
        <taxon>Neoptera</taxon>
        <taxon>Endopterygota</taxon>
        <taxon>Diptera</taxon>
        <taxon>Nematocera</taxon>
        <taxon>Culicoidea</taxon>
        <taxon>Culicidae</taxon>
        <taxon>Anophelinae</taxon>
        <taxon>Anopheles</taxon>
    </lineage>
</organism>
<dbReference type="GO" id="GO:0005886">
    <property type="term" value="C:plasma membrane"/>
    <property type="evidence" value="ECO:0007669"/>
    <property type="project" value="UniProtKB-SubCell"/>
</dbReference>
<dbReference type="InterPro" id="IPR017452">
    <property type="entry name" value="GPCR_Rhodpsn_7TM"/>
</dbReference>
<evidence type="ECO:0000256" key="4">
    <source>
        <dbReference type="ARBA" id="ARBA00022692"/>
    </source>
</evidence>
<dbReference type="STRING" id="62324.A0A182R243"/>
<dbReference type="PANTHER" id="PTHR24249">
    <property type="entry name" value="HISTAMINE RECEPTOR-RELATED G-PROTEIN COUPLED RECEPTOR"/>
    <property type="match status" value="1"/>
</dbReference>
<keyword evidence="8 10" id="KW-0675">Receptor</keyword>
<dbReference type="SUPFAM" id="SSF81321">
    <property type="entry name" value="Family A G protein-coupled receptor-like"/>
    <property type="match status" value="1"/>
</dbReference>
<evidence type="ECO:0000256" key="2">
    <source>
        <dbReference type="ARBA" id="ARBA00010663"/>
    </source>
</evidence>
<dbReference type="PROSITE" id="PS00237">
    <property type="entry name" value="G_PROTEIN_RECEP_F1_1"/>
    <property type="match status" value="1"/>
</dbReference>
<dbReference type="EnsemblMetazoa" id="AFUN000232-RA">
    <property type="protein sequence ID" value="AFUN000232-PA"/>
    <property type="gene ID" value="AFUN000232"/>
</dbReference>
<sequence length="579" mass="62916">MVPYQLEILALVAVLIGIVVNSYIVVIVILTKQITFASKILLLHLGVVNAVLCLFYLVFYTASLFQLLPVALDAMDVACLMFGLCFNTLHSIALWTLCALNFDRYFAIATPLHYGTFINTKKVLITLGAGWIVSTLFSLPQAVRISAYKFDSDYELCLPNLQTTESLIYSISFVLFTILLPIVLILGCNMKVLMIARYQRNRIASAILEVTLSAQLTITHQRNPFFVPNAGTGPAGSGPAADCKPYTQASNQNNPAANVIQLVGSAILFHCPYYFVILWNSMLPFVANGWRTPALLLNLASFLLLLSPTINAILYGVRSKIVRRSFRNIWRKQKQKIEIHYEIQARTPSTCGSRRPSLSGTQFQQQQLQQQQQPLLLAFATDTSRPGSASGGVPAPDTRSEIGLETDGCTLHDASLQSPLSRVKFGSCSALSGPLFVCNPTPPNAQQQHLHHHHQAHHTHHGAGPRPKITITKIHTDDDAPGILRSPPPPPSSPLSPTTSAFEHHGFDIAAAAVDGGRLPAALVATIPPICTTDNLSVAGQSGAKLHPAPLSAGPICLEPKISFRKFSSLQEILGNGTD</sequence>
<feature type="transmembrane region" description="Helical" evidence="12">
    <location>
        <begin position="123"/>
        <end position="147"/>
    </location>
</feature>
<dbReference type="Pfam" id="PF00001">
    <property type="entry name" value="7tm_1"/>
    <property type="match status" value="1"/>
</dbReference>
<evidence type="ECO:0000313" key="14">
    <source>
        <dbReference type="EnsemblMetazoa" id="AFUN000232-PA"/>
    </source>
</evidence>
<dbReference type="VEuPathDB" id="VectorBase:AFUN2_003903"/>
<feature type="transmembrane region" description="Helical" evidence="12">
    <location>
        <begin position="80"/>
        <end position="102"/>
    </location>
</feature>
<evidence type="ECO:0000256" key="9">
    <source>
        <dbReference type="ARBA" id="ARBA00023224"/>
    </source>
</evidence>
<evidence type="ECO:0000256" key="11">
    <source>
        <dbReference type="SAM" id="MobiDB-lite"/>
    </source>
</evidence>
<feature type="region of interest" description="Disordered" evidence="11">
    <location>
        <begin position="479"/>
        <end position="501"/>
    </location>
</feature>
<keyword evidence="7 12" id="KW-0472">Membrane</keyword>